<sequence>MTFNIEDCYILVALQEDPESSTETYDEVLSRPEGFWEDFLLQHRGLVHIAFCVPQRNVPNNAWTHNITKDIWMILNGTAHAMAVNTDEFKVHADMFFLSTAVRGRAGGDVKELMKVDRDTWLPDQLNATCTAPPRIARLRGNVKPGRNQAVLLRFYVKSGWFIAGKQTFGANLLAKSGPEGVELARKKGYRMDEMSVVIEKVFTVAHLEWQVEESKRALKASNRKSQL</sequence>
<dbReference type="EMBL" id="KB446547">
    <property type="protein sequence ID" value="EME38454.1"/>
    <property type="molecule type" value="Genomic_DNA"/>
</dbReference>
<gene>
    <name evidence="1" type="ORF">DOTSEDRAFT_29497</name>
</gene>
<evidence type="ECO:0000313" key="1">
    <source>
        <dbReference type="EMBL" id="EME38454.1"/>
    </source>
</evidence>
<dbReference type="OrthoDB" id="10516705at2759"/>
<reference evidence="2" key="1">
    <citation type="journal article" date="2012" name="PLoS Genet.">
        <title>The genomes of the fungal plant pathogens Cladosporium fulvum and Dothistroma septosporum reveal adaptation to different hosts and lifestyles but also signatures of common ancestry.</title>
        <authorList>
            <person name="de Wit P.J.G.M."/>
            <person name="van der Burgt A."/>
            <person name="Oekmen B."/>
            <person name="Stergiopoulos I."/>
            <person name="Abd-Elsalam K.A."/>
            <person name="Aerts A.L."/>
            <person name="Bahkali A.H."/>
            <person name="Beenen H.G."/>
            <person name="Chettri P."/>
            <person name="Cox M.P."/>
            <person name="Datema E."/>
            <person name="de Vries R.P."/>
            <person name="Dhillon B."/>
            <person name="Ganley A.R."/>
            <person name="Griffiths S.A."/>
            <person name="Guo Y."/>
            <person name="Hamelin R.C."/>
            <person name="Henrissat B."/>
            <person name="Kabir M.S."/>
            <person name="Jashni M.K."/>
            <person name="Kema G."/>
            <person name="Klaubauf S."/>
            <person name="Lapidus A."/>
            <person name="Levasseur A."/>
            <person name="Lindquist E."/>
            <person name="Mehrabi R."/>
            <person name="Ohm R.A."/>
            <person name="Owen T.J."/>
            <person name="Salamov A."/>
            <person name="Schwelm A."/>
            <person name="Schijlen E."/>
            <person name="Sun H."/>
            <person name="van den Burg H.A."/>
            <person name="van Ham R.C.H.J."/>
            <person name="Zhang S."/>
            <person name="Goodwin S.B."/>
            <person name="Grigoriev I.V."/>
            <person name="Collemare J."/>
            <person name="Bradshaw R.E."/>
        </authorList>
    </citation>
    <scope>NUCLEOTIDE SEQUENCE [LARGE SCALE GENOMIC DNA]</scope>
    <source>
        <strain evidence="2">NZE10 / CBS 128990</strain>
    </source>
</reference>
<dbReference type="Proteomes" id="UP000016933">
    <property type="component" value="Unassembled WGS sequence"/>
</dbReference>
<proteinExistence type="predicted"/>
<name>N1PDC7_DOTSN</name>
<evidence type="ECO:0000313" key="2">
    <source>
        <dbReference type="Proteomes" id="UP000016933"/>
    </source>
</evidence>
<accession>N1PDC7</accession>
<dbReference type="AlphaFoldDB" id="N1PDC7"/>
<dbReference type="HOGENOM" id="CLU_1214731_0_0_1"/>
<keyword evidence="2" id="KW-1185">Reference proteome</keyword>
<reference evidence="1 2" key="2">
    <citation type="journal article" date="2012" name="PLoS Pathog.">
        <title>Diverse lifestyles and strategies of plant pathogenesis encoded in the genomes of eighteen Dothideomycetes fungi.</title>
        <authorList>
            <person name="Ohm R.A."/>
            <person name="Feau N."/>
            <person name="Henrissat B."/>
            <person name="Schoch C.L."/>
            <person name="Horwitz B.A."/>
            <person name="Barry K.W."/>
            <person name="Condon B.J."/>
            <person name="Copeland A.C."/>
            <person name="Dhillon B."/>
            <person name="Glaser F."/>
            <person name="Hesse C.N."/>
            <person name="Kosti I."/>
            <person name="LaButti K."/>
            <person name="Lindquist E.A."/>
            <person name="Lucas S."/>
            <person name="Salamov A.A."/>
            <person name="Bradshaw R.E."/>
            <person name="Ciuffetti L."/>
            <person name="Hamelin R.C."/>
            <person name="Kema G.H.J."/>
            <person name="Lawrence C."/>
            <person name="Scott J.A."/>
            <person name="Spatafora J.W."/>
            <person name="Turgeon B.G."/>
            <person name="de Wit P.J.G.M."/>
            <person name="Zhong S."/>
            <person name="Goodwin S.B."/>
            <person name="Grigoriev I.V."/>
        </authorList>
    </citation>
    <scope>NUCLEOTIDE SEQUENCE [LARGE SCALE GENOMIC DNA]</scope>
    <source>
        <strain evidence="2">NZE10 / CBS 128990</strain>
    </source>
</reference>
<organism evidence="1 2">
    <name type="scientific">Dothistroma septosporum (strain NZE10 / CBS 128990)</name>
    <name type="common">Red band needle blight fungus</name>
    <name type="synonym">Mycosphaerella pini</name>
    <dbReference type="NCBI Taxonomy" id="675120"/>
    <lineage>
        <taxon>Eukaryota</taxon>
        <taxon>Fungi</taxon>
        <taxon>Dikarya</taxon>
        <taxon>Ascomycota</taxon>
        <taxon>Pezizomycotina</taxon>
        <taxon>Dothideomycetes</taxon>
        <taxon>Dothideomycetidae</taxon>
        <taxon>Mycosphaerellales</taxon>
        <taxon>Mycosphaerellaceae</taxon>
        <taxon>Dothistroma</taxon>
    </lineage>
</organism>
<protein>
    <submittedName>
        <fullName evidence="1">Uncharacterized protein</fullName>
    </submittedName>
</protein>